<feature type="region of interest" description="Disordered" evidence="1">
    <location>
        <begin position="52"/>
        <end position="85"/>
    </location>
</feature>
<proteinExistence type="predicted"/>
<evidence type="ECO:0000256" key="1">
    <source>
        <dbReference type="SAM" id="MobiDB-lite"/>
    </source>
</evidence>
<feature type="compositionally biased region" description="Basic residues" evidence="1">
    <location>
        <begin position="73"/>
        <end position="85"/>
    </location>
</feature>
<evidence type="ECO:0000313" key="3">
    <source>
        <dbReference type="EnsemblPlants" id="KEH35245"/>
    </source>
</evidence>
<reference evidence="2 4" key="2">
    <citation type="journal article" date="2014" name="BMC Genomics">
        <title>An improved genome release (version Mt4.0) for the model legume Medicago truncatula.</title>
        <authorList>
            <person name="Tang H."/>
            <person name="Krishnakumar V."/>
            <person name="Bidwell S."/>
            <person name="Rosen B."/>
            <person name="Chan A."/>
            <person name="Zhou S."/>
            <person name="Gentzbittel L."/>
            <person name="Childs K.L."/>
            <person name="Yandell M."/>
            <person name="Gundlach H."/>
            <person name="Mayer K.F."/>
            <person name="Schwartz D.C."/>
            <person name="Town C.D."/>
        </authorList>
    </citation>
    <scope>GENOME REANNOTATION</scope>
    <source>
        <strain evidence="2">A17</strain>
        <strain evidence="3 4">cv. Jemalong A17</strain>
    </source>
</reference>
<reference evidence="3" key="3">
    <citation type="submission" date="2015-04" db="UniProtKB">
        <authorList>
            <consortium name="EnsemblPlants"/>
        </authorList>
    </citation>
    <scope>IDENTIFICATION</scope>
    <source>
        <strain evidence="3">cv. Jemalong A17</strain>
    </source>
</reference>
<evidence type="ECO:0000313" key="4">
    <source>
        <dbReference type="Proteomes" id="UP000002051"/>
    </source>
</evidence>
<organism evidence="2 4">
    <name type="scientific">Medicago truncatula</name>
    <name type="common">Barrel medic</name>
    <name type="synonym">Medicago tribuloides</name>
    <dbReference type="NCBI Taxonomy" id="3880"/>
    <lineage>
        <taxon>Eukaryota</taxon>
        <taxon>Viridiplantae</taxon>
        <taxon>Streptophyta</taxon>
        <taxon>Embryophyta</taxon>
        <taxon>Tracheophyta</taxon>
        <taxon>Spermatophyta</taxon>
        <taxon>Magnoliopsida</taxon>
        <taxon>eudicotyledons</taxon>
        <taxon>Gunneridae</taxon>
        <taxon>Pentapetalae</taxon>
        <taxon>rosids</taxon>
        <taxon>fabids</taxon>
        <taxon>Fabales</taxon>
        <taxon>Fabaceae</taxon>
        <taxon>Papilionoideae</taxon>
        <taxon>50 kb inversion clade</taxon>
        <taxon>NPAAA clade</taxon>
        <taxon>Hologalegina</taxon>
        <taxon>IRL clade</taxon>
        <taxon>Trifolieae</taxon>
        <taxon>Medicago</taxon>
    </lineage>
</organism>
<evidence type="ECO:0000313" key="2">
    <source>
        <dbReference type="EMBL" id="KEH35245.1"/>
    </source>
</evidence>
<dbReference type="AlphaFoldDB" id="A0A072VAM9"/>
<gene>
    <name evidence="2" type="ordered locus">MTR_3g084695</name>
</gene>
<dbReference type="EMBL" id="CM001219">
    <property type="protein sequence ID" value="KEH35245.1"/>
    <property type="molecule type" value="Genomic_DNA"/>
</dbReference>
<protein>
    <submittedName>
        <fullName evidence="2 3">Uncharacterized protein</fullName>
    </submittedName>
</protein>
<dbReference type="EnsemblPlants" id="KEH35245">
    <property type="protein sequence ID" value="KEH35245"/>
    <property type="gene ID" value="MTR_3g084695"/>
</dbReference>
<dbReference type="HOGENOM" id="CLU_2137184_0_0_1"/>
<name>A0A072VAM9_MEDTR</name>
<accession>A0A072VAM9</accession>
<keyword evidence="4" id="KW-1185">Reference proteome</keyword>
<reference evidence="2 4" key="1">
    <citation type="journal article" date="2011" name="Nature">
        <title>The Medicago genome provides insight into the evolution of rhizobial symbioses.</title>
        <authorList>
            <person name="Young N.D."/>
            <person name="Debelle F."/>
            <person name="Oldroyd G.E."/>
            <person name="Geurts R."/>
            <person name="Cannon S.B."/>
            <person name="Udvardi M.K."/>
            <person name="Benedito V.A."/>
            <person name="Mayer K.F."/>
            <person name="Gouzy J."/>
            <person name="Schoof H."/>
            <person name="Van de Peer Y."/>
            <person name="Proost S."/>
            <person name="Cook D.R."/>
            <person name="Meyers B.C."/>
            <person name="Spannagl M."/>
            <person name="Cheung F."/>
            <person name="De Mita S."/>
            <person name="Krishnakumar V."/>
            <person name="Gundlach H."/>
            <person name="Zhou S."/>
            <person name="Mudge J."/>
            <person name="Bharti A.K."/>
            <person name="Murray J.D."/>
            <person name="Naoumkina M.A."/>
            <person name="Rosen B."/>
            <person name="Silverstein K.A."/>
            <person name="Tang H."/>
            <person name="Rombauts S."/>
            <person name="Zhao P.X."/>
            <person name="Zhou P."/>
            <person name="Barbe V."/>
            <person name="Bardou P."/>
            <person name="Bechner M."/>
            <person name="Bellec A."/>
            <person name="Berger A."/>
            <person name="Berges H."/>
            <person name="Bidwell S."/>
            <person name="Bisseling T."/>
            <person name="Choisne N."/>
            <person name="Couloux A."/>
            <person name="Denny R."/>
            <person name="Deshpande S."/>
            <person name="Dai X."/>
            <person name="Doyle J.J."/>
            <person name="Dudez A.M."/>
            <person name="Farmer A.D."/>
            <person name="Fouteau S."/>
            <person name="Franken C."/>
            <person name="Gibelin C."/>
            <person name="Gish J."/>
            <person name="Goldstein S."/>
            <person name="Gonzalez A.J."/>
            <person name="Green P.J."/>
            <person name="Hallab A."/>
            <person name="Hartog M."/>
            <person name="Hua A."/>
            <person name="Humphray S.J."/>
            <person name="Jeong D.H."/>
            <person name="Jing Y."/>
            <person name="Jocker A."/>
            <person name="Kenton S.M."/>
            <person name="Kim D.J."/>
            <person name="Klee K."/>
            <person name="Lai H."/>
            <person name="Lang C."/>
            <person name="Lin S."/>
            <person name="Macmil S.L."/>
            <person name="Magdelenat G."/>
            <person name="Matthews L."/>
            <person name="McCorrison J."/>
            <person name="Monaghan E.L."/>
            <person name="Mun J.H."/>
            <person name="Najar F.Z."/>
            <person name="Nicholson C."/>
            <person name="Noirot C."/>
            <person name="O'Bleness M."/>
            <person name="Paule C.R."/>
            <person name="Poulain J."/>
            <person name="Prion F."/>
            <person name="Qin B."/>
            <person name="Qu C."/>
            <person name="Retzel E.F."/>
            <person name="Riddle C."/>
            <person name="Sallet E."/>
            <person name="Samain S."/>
            <person name="Samson N."/>
            <person name="Sanders I."/>
            <person name="Saurat O."/>
            <person name="Scarpelli C."/>
            <person name="Schiex T."/>
            <person name="Segurens B."/>
            <person name="Severin A.J."/>
            <person name="Sherrier D.J."/>
            <person name="Shi R."/>
            <person name="Sims S."/>
            <person name="Singer S.R."/>
            <person name="Sinharoy S."/>
            <person name="Sterck L."/>
            <person name="Viollet A."/>
            <person name="Wang B.B."/>
            <person name="Wang K."/>
            <person name="Wang M."/>
            <person name="Wang X."/>
            <person name="Warfsmann J."/>
            <person name="Weissenbach J."/>
            <person name="White D.D."/>
            <person name="White J.D."/>
            <person name="Wiley G.B."/>
            <person name="Wincker P."/>
            <person name="Xing Y."/>
            <person name="Yang L."/>
            <person name="Yao Z."/>
            <person name="Ying F."/>
            <person name="Zhai J."/>
            <person name="Zhou L."/>
            <person name="Zuber A."/>
            <person name="Denarie J."/>
            <person name="Dixon R.A."/>
            <person name="May G.D."/>
            <person name="Schwartz D.C."/>
            <person name="Rogers J."/>
            <person name="Quetier F."/>
            <person name="Town C.D."/>
            <person name="Roe B.A."/>
        </authorList>
    </citation>
    <scope>NUCLEOTIDE SEQUENCE [LARGE SCALE GENOMIC DNA]</scope>
    <source>
        <strain evidence="2">A17</strain>
        <strain evidence="3 4">cv. Jemalong A17</strain>
    </source>
</reference>
<dbReference type="Proteomes" id="UP000002051">
    <property type="component" value="Chromosome 3"/>
</dbReference>
<sequence>MSTRENCESWGKFLYATLLLNQGIRVEKKALLVHQGLEDALKVHQRRRLEHQTKISGNVKGLYVKGKSDKKGRNGKNKQKSKTTTKKSCYFCHKEGHFRKKLMKTQEERHRLK</sequence>